<dbReference type="PROSITE" id="PS51903">
    <property type="entry name" value="CLP_R"/>
    <property type="match status" value="1"/>
</dbReference>
<organism evidence="3 4">
    <name type="scientific">Gryllotalpicola reticulitermitis</name>
    <dbReference type="NCBI Taxonomy" id="1184153"/>
    <lineage>
        <taxon>Bacteria</taxon>
        <taxon>Bacillati</taxon>
        <taxon>Actinomycetota</taxon>
        <taxon>Actinomycetes</taxon>
        <taxon>Micrococcales</taxon>
        <taxon>Microbacteriaceae</taxon>
        <taxon>Gryllotalpicola</taxon>
    </lineage>
</organism>
<evidence type="ECO:0000313" key="4">
    <source>
        <dbReference type="Proteomes" id="UP001595900"/>
    </source>
</evidence>
<proteinExistence type="predicted"/>
<dbReference type="EMBL" id="JBHSCN010000005">
    <property type="protein sequence ID" value="MFC4243910.1"/>
    <property type="molecule type" value="Genomic_DNA"/>
</dbReference>
<evidence type="ECO:0000259" key="2">
    <source>
        <dbReference type="PROSITE" id="PS51903"/>
    </source>
</evidence>
<protein>
    <submittedName>
        <fullName evidence="3">Clp protease N-terminal domain-containing protein</fullName>
    </submittedName>
</protein>
<accession>A0ABV8Q6G0</accession>
<dbReference type="InterPro" id="IPR004176">
    <property type="entry name" value="Clp_R_N"/>
</dbReference>
<name>A0ABV8Q6G0_9MICO</name>
<dbReference type="InterPro" id="IPR036628">
    <property type="entry name" value="Clp_N_dom_sf"/>
</dbReference>
<sequence length="159" mass="16534">MFERFAQAARVAVDDARYEAARRGDRRIGTDHLLISLLEDESNATALGVDAGAARAAADGLDRAALAAVGVDADVFGTSGRPPAGRHMPLTAGAKTFMGDTLTQAAAEKARSITPRHMMLAILERHEPDPAAVLLGALAVDVPAARERLADTADAGHGK</sequence>
<dbReference type="GO" id="GO:0008233">
    <property type="term" value="F:peptidase activity"/>
    <property type="evidence" value="ECO:0007669"/>
    <property type="project" value="UniProtKB-KW"/>
</dbReference>
<reference evidence="4" key="1">
    <citation type="journal article" date="2019" name="Int. J. Syst. Evol. Microbiol.">
        <title>The Global Catalogue of Microorganisms (GCM) 10K type strain sequencing project: providing services to taxonomists for standard genome sequencing and annotation.</title>
        <authorList>
            <consortium name="The Broad Institute Genomics Platform"/>
            <consortium name="The Broad Institute Genome Sequencing Center for Infectious Disease"/>
            <person name="Wu L."/>
            <person name="Ma J."/>
        </authorList>
    </citation>
    <scope>NUCLEOTIDE SEQUENCE [LARGE SCALE GENOMIC DNA]</scope>
    <source>
        <strain evidence="4">CGMCC 1.10363</strain>
    </source>
</reference>
<keyword evidence="4" id="KW-1185">Reference proteome</keyword>
<dbReference type="GO" id="GO:0006508">
    <property type="term" value="P:proteolysis"/>
    <property type="evidence" value="ECO:0007669"/>
    <property type="project" value="UniProtKB-KW"/>
</dbReference>
<evidence type="ECO:0000256" key="1">
    <source>
        <dbReference type="PROSITE-ProRule" id="PRU01251"/>
    </source>
</evidence>
<dbReference type="Proteomes" id="UP001595900">
    <property type="component" value="Unassembled WGS sequence"/>
</dbReference>
<dbReference type="Gene3D" id="1.10.1780.10">
    <property type="entry name" value="Clp, N-terminal domain"/>
    <property type="match status" value="1"/>
</dbReference>
<keyword evidence="1" id="KW-0677">Repeat</keyword>
<keyword evidence="3" id="KW-0378">Hydrolase</keyword>
<feature type="domain" description="Clp R" evidence="2">
    <location>
        <begin position="2"/>
        <end position="156"/>
    </location>
</feature>
<dbReference type="SUPFAM" id="SSF81923">
    <property type="entry name" value="Double Clp-N motif"/>
    <property type="match status" value="1"/>
</dbReference>
<evidence type="ECO:0000313" key="3">
    <source>
        <dbReference type="EMBL" id="MFC4243910.1"/>
    </source>
</evidence>
<dbReference type="RefSeq" id="WP_390228985.1">
    <property type="nucleotide sequence ID" value="NZ_JBHSCN010000005.1"/>
</dbReference>
<comment type="caution">
    <text evidence="3">The sequence shown here is derived from an EMBL/GenBank/DDBJ whole genome shotgun (WGS) entry which is preliminary data.</text>
</comment>
<keyword evidence="3" id="KW-0645">Protease</keyword>
<gene>
    <name evidence="3" type="ORF">ACFOYW_11035</name>
</gene>